<evidence type="ECO:0000313" key="8">
    <source>
        <dbReference type="Proteomes" id="UP000818029"/>
    </source>
</evidence>
<evidence type="ECO:0000313" key="9">
    <source>
        <dbReference type="RefSeq" id="XP_040971353.1"/>
    </source>
</evidence>
<keyword evidence="7" id="KW-0812">Transmembrane</keyword>
<feature type="compositionally biased region" description="Basic and acidic residues" evidence="6">
    <location>
        <begin position="179"/>
        <end position="188"/>
    </location>
</feature>
<reference evidence="9" key="2">
    <citation type="submission" date="2025-08" db="UniProtKB">
        <authorList>
            <consortium name="RefSeq"/>
        </authorList>
    </citation>
    <scope>IDENTIFICATION</scope>
</reference>
<dbReference type="SUPFAM" id="SSF56112">
    <property type="entry name" value="Protein kinase-like (PK-like)"/>
    <property type="match status" value="1"/>
</dbReference>
<keyword evidence="8" id="KW-1185">Reference proteome</keyword>
<evidence type="ECO:0000256" key="4">
    <source>
        <dbReference type="ARBA" id="ARBA00022777"/>
    </source>
</evidence>
<feature type="region of interest" description="Disordered" evidence="6">
    <location>
        <begin position="173"/>
        <end position="205"/>
    </location>
</feature>
<keyword evidence="5" id="KW-0067">ATP-binding</keyword>
<dbReference type="Gene3D" id="3.30.200.20">
    <property type="entry name" value="Phosphorylase Kinase, domain 1"/>
    <property type="match status" value="1"/>
</dbReference>
<dbReference type="PANTHER" id="PTHR27002:SF861">
    <property type="entry name" value="CYSTEINE-RICH RECEPTOR-LIKE PROTEIN KINASE 14 ISOFORM X1"/>
    <property type="match status" value="1"/>
</dbReference>
<keyword evidence="1" id="KW-0723">Serine/threonine-protein kinase</keyword>
<dbReference type="RefSeq" id="XP_040971353.1">
    <property type="nucleotide sequence ID" value="XM_041115419.1"/>
</dbReference>
<evidence type="ECO:0000256" key="2">
    <source>
        <dbReference type="ARBA" id="ARBA00022679"/>
    </source>
</evidence>
<accession>A0ABM3BWC8</accession>
<protein>
    <submittedName>
        <fullName evidence="9">Cysteine-rich receptor-like protein kinase 6</fullName>
    </submittedName>
</protein>
<dbReference type="InterPro" id="IPR011009">
    <property type="entry name" value="Kinase-like_dom_sf"/>
</dbReference>
<evidence type="ECO:0000256" key="1">
    <source>
        <dbReference type="ARBA" id="ARBA00022527"/>
    </source>
</evidence>
<evidence type="ECO:0000256" key="5">
    <source>
        <dbReference type="ARBA" id="ARBA00022840"/>
    </source>
</evidence>
<dbReference type="PANTHER" id="PTHR27002">
    <property type="entry name" value="RECEPTOR-LIKE SERINE/THREONINE-PROTEIN KINASE SD1-8"/>
    <property type="match status" value="1"/>
</dbReference>
<dbReference type="Proteomes" id="UP000818029">
    <property type="component" value="Chromosome A06"/>
</dbReference>
<keyword evidence="3" id="KW-0547">Nucleotide-binding</keyword>
<dbReference type="GeneID" id="107963019"/>
<feature type="compositionally biased region" description="Basic and acidic residues" evidence="6">
    <location>
        <begin position="195"/>
        <end position="205"/>
    </location>
</feature>
<evidence type="ECO:0000256" key="3">
    <source>
        <dbReference type="ARBA" id="ARBA00022741"/>
    </source>
</evidence>
<keyword evidence="4" id="KW-0418">Kinase</keyword>
<name>A0ABM3BWC8_GOSHI</name>
<reference evidence="8" key="1">
    <citation type="journal article" date="2020" name="Nat. Genet.">
        <title>Genomic diversifications of five Gossypium allopolyploid species and their impact on cotton improvement.</title>
        <authorList>
            <person name="Chen Z.J."/>
            <person name="Sreedasyam A."/>
            <person name="Ando A."/>
            <person name="Song Q."/>
            <person name="De Santiago L.M."/>
            <person name="Hulse-Kemp A.M."/>
            <person name="Ding M."/>
            <person name="Ye W."/>
            <person name="Kirkbride R.C."/>
            <person name="Jenkins J."/>
            <person name="Plott C."/>
            <person name="Lovell J."/>
            <person name="Lin Y.M."/>
            <person name="Vaughn R."/>
            <person name="Liu B."/>
            <person name="Simpson S."/>
            <person name="Scheffler B.E."/>
            <person name="Wen L."/>
            <person name="Saski C.A."/>
            <person name="Grover C.E."/>
            <person name="Hu G."/>
            <person name="Conover J.L."/>
            <person name="Carlson J.W."/>
            <person name="Shu S."/>
            <person name="Boston L.B."/>
            <person name="Williams M."/>
            <person name="Peterson D.G."/>
            <person name="McGee K."/>
            <person name="Jones D.C."/>
            <person name="Wendel J.F."/>
            <person name="Stelly D.M."/>
            <person name="Grimwood J."/>
            <person name="Schmutz J."/>
        </authorList>
    </citation>
    <scope>NUCLEOTIDE SEQUENCE [LARGE SCALE GENOMIC DNA]</scope>
    <source>
        <strain evidence="8">cv. TM-1</strain>
    </source>
</reference>
<keyword evidence="2" id="KW-0808">Transferase</keyword>
<gene>
    <name evidence="9" type="primary">LOC107963019</name>
</gene>
<organism evidence="8 9">
    <name type="scientific">Gossypium hirsutum</name>
    <name type="common">Upland cotton</name>
    <name type="synonym">Gossypium mexicanum</name>
    <dbReference type="NCBI Taxonomy" id="3635"/>
    <lineage>
        <taxon>Eukaryota</taxon>
        <taxon>Viridiplantae</taxon>
        <taxon>Streptophyta</taxon>
        <taxon>Embryophyta</taxon>
        <taxon>Tracheophyta</taxon>
        <taxon>Spermatophyta</taxon>
        <taxon>Magnoliopsida</taxon>
        <taxon>eudicotyledons</taxon>
        <taxon>Gunneridae</taxon>
        <taxon>Pentapetalae</taxon>
        <taxon>rosids</taxon>
        <taxon>malvids</taxon>
        <taxon>Malvales</taxon>
        <taxon>Malvaceae</taxon>
        <taxon>Malvoideae</taxon>
        <taxon>Gossypium</taxon>
    </lineage>
</organism>
<sequence length="205" mass="22469">MACWFYEVDGIFCKSTYKVLSCEVGGGSSSKTIVIIIVPIVILVAVLVILAVAIVLKRIKKIKQENQNDKSHVESLQFDFNAVKVAIENFLNANMLGRGGFGSVYKLISDLGQLEDGRKVTSPGRIQFMPCYIGESYMGLLCVQDNSAYRPTMASMVLMLSSYSMSLPVPSRPAFSKHSIGEKEKKSDSVSIGVERMEHASLAES</sequence>
<evidence type="ECO:0000256" key="6">
    <source>
        <dbReference type="SAM" id="MobiDB-lite"/>
    </source>
</evidence>
<feature type="transmembrane region" description="Helical" evidence="7">
    <location>
        <begin position="33"/>
        <end position="56"/>
    </location>
</feature>
<keyword evidence="7" id="KW-0472">Membrane</keyword>
<evidence type="ECO:0000256" key="7">
    <source>
        <dbReference type="SAM" id="Phobius"/>
    </source>
</evidence>
<keyword evidence="7" id="KW-1133">Transmembrane helix</keyword>
<proteinExistence type="predicted"/>